<dbReference type="InterPro" id="IPR001694">
    <property type="entry name" value="NADH_UbQ_OxRdtase_su1/FPO"/>
</dbReference>
<feature type="transmembrane region" description="Helical" evidence="5">
    <location>
        <begin position="144"/>
        <end position="163"/>
    </location>
</feature>
<keyword evidence="2 5" id="KW-0812">Transmembrane</keyword>
<proteinExistence type="predicted"/>
<dbReference type="RefSeq" id="WP_214420420.1">
    <property type="nucleotide sequence ID" value="NZ_CP075546.1"/>
</dbReference>
<evidence type="ECO:0000313" key="6">
    <source>
        <dbReference type="EMBL" id="QVV89628.1"/>
    </source>
</evidence>
<dbReference type="AlphaFoldDB" id="A0A8E7B340"/>
<gene>
    <name evidence="6" type="ORF">KHC33_03660</name>
</gene>
<evidence type="ECO:0000256" key="4">
    <source>
        <dbReference type="ARBA" id="ARBA00023136"/>
    </source>
</evidence>
<name>A0A8E7B340_9EURY</name>
<dbReference type="GO" id="GO:0016491">
    <property type="term" value="F:oxidoreductase activity"/>
    <property type="evidence" value="ECO:0007669"/>
    <property type="project" value="UniProtKB-KW"/>
</dbReference>
<dbReference type="KEGG" id="mrtj:KHC33_03660"/>
<feature type="transmembrane region" description="Helical" evidence="5">
    <location>
        <begin position="110"/>
        <end position="132"/>
    </location>
</feature>
<keyword evidence="3 5" id="KW-1133">Transmembrane helix</keyword>
<keyword evidence="4 5" id="KW-0472">Membrane</keyword>
<keyword evidence="7" id="KW-1185">Reference proteome</keyword>
<dbReference type="PANTHER" id="PTHR43359">
    <property type="entry name" value="FORMATE HYDROGENLYASE SUBUNIT 4"/>
    <property type="match status" value="1"/>
</dbReference>
<comment type="subcellular location">
    <subcellularLocation>
        <location evidence="1">Membrane</location>
        <topology evidence="1">Multi-pass membrane protein</topology>
    </subcellularLocation>
</comment>
<keyword evidence="6" id="KW-0560">Oxidoreductase</keyword>
<dbReference type="Proteomes" id="UP000680656">
    <property type="component" value="Chromosome"/>
</dbReference>
<feature type="transmembrane region" description="Helical" evidence="5">
    <location>
        <begin position="315"/>
        <end position="337"/>
    </location>
</feature>
<evidence type="ECO:0000256" key="5">
    <source>
        <dbReference type="SAM" id="Phobius"/>
    </source>
</evidence>
<evidence type="ECO:0000256" key="3">
    <source>
        <dbReference type="ARBA" id="ARBA00022989"/>
    </source>
</evidence>
<feature type="transmembrane region" description="Helical" evidence="5">
    <location>
        <begin position="238"/>
        <end position="261"/>
    </location>
</feature>
<accession>A0A8E7B340</accession>
<reference evidence="6 7" key="1">
    <citation type="submission" date="2021-05" db="EMBL/GenBank/DDBJ databases">
        <title>A novel Methanospirillum isolate from a pyrite-forming mixed culture.</title>
        <authorList>
            <person name="Bunk B."/>
            <person name="Sproer C."/>
            <person name="Spring S."/>
            <person name="Pester M."/>
        </authorList>
    </citation>
    <scope>NUCLEOTIDE SEQUENCE [LARGE SCALE GENOMIC DNA]</scope>
    <source>
        <strain evidence="6 7">J.3.6.1-F.2.7.3</strain>
    </source>
</reference>
<dbReference type="PANTHER" id="PTHR43359:SF1">
    <property type="entry name" value="FORMATE HYDROGENLYASE SUBUNIT 4-RELATED"/>
    <property type="match status" value="1"/>
</dbReference>
<feature type="transmembrane region" description="Helical" evidence="5">
    <location>
        <begin position="183"/>
        <end position="206"/>
    </location>
</feature>
<dbReference type="EMBL" id="CP075546">
    <property type="protein sequence ID" value="QVV89628.1"/>
    <property type="molecule type" value="Genomic_DNA"/>
</dbReference>
<evidence type="ECO:0000256" key="1">
    <source>
        <dbReference type="ARBA" id="ARBA00004141"/>
    </source>
</evidence>
<feature type="transmembrane region" description="Helical" evidence="5">
    <location>
        <begin position="70"/>
        <end position="90"/>
    </location>
</feature>
<dbReference type="GeneID" id="65096250"/>
<sequence>MIMELLTIVAGIVLITLFGIIAGLFLMGVDRICAARMQMRQGPPLTQPFTDIRKLLCKDSVVPANAIPSLFNAAPIVAFASAVTVLFYLPLGSILPVGTPLPMIGEYGDLILIMYLLTIPALAMVAGGFASGSPYASVGAQREMVTMIAYEFPLAIAIVAIAWRLAVEGLVMPFSVNTLAANPIWTVVGPVGIIGCILLLIVLAWVTPAELSRIPCDTPEAETELCGGLLVEYSGRNLALFSLSMAAKLVAMAGLAVLLFFPWNLSPVIGVSGLIAAGVDLIFFLLKVIVVMFFSVSLVRVVMARFRINTVVSLYWGWLTTIGLIGMFLIILDGSILSAGCFL</sequence>
<dbReference type="GO" id="GO:0005886">
    <property type="term" value="C:plasma membrane"/>
    <property type="evidence" value="ECO:0007669"/>
    <property type="project" value="TreeGrafter"/>
</dbReference>
<dbReference type="InterPro" id="IPR052561">
    <property type="entry name" value="ComplexI_Subunit1"/>
</dbReference>
<protein>
    <submittedName>
        <fullName evidence="6">NADH-quinone oxidoreductase subunit H</fullName>
        <ecNumber evidence="6">1.6.5.11</ecNumber>
    </submittedName>
</protein>
<feature type="transmembrane region" description="Helical" evidence="5">
    <location>
        <begin position="6"/>
        <end position="29"/>
    </location>
</feature>
<organism evidence="6 7">
    <name type="scientific">Methanospirillum purgamenti</name>
    <dbReference type="NCBI Taxonomy" id="2834276"/>
    <lineage>
        <taxon>Archaea</taxon>
        <taxon>Methanobacteriati</taxon>
        <taxon>Methanobacteriota</taxon>
        <taxon>Stenosarchaea group</taxon>
        <taxon>Methanomicrobia</taxon>
        <taxon>Methanomicrobiales</taxon>
        <taxon>Methanospirillaceae</taxon>
        <taxon>Methanospirillum</taxon>
    </lineage>
</organism>
<dbReference type="EC" id="1.6.5.11" evidence="6"/>
<evidence type="ECO:0000256" key="2">
    <source>
        <dbReference type="ARBA" id="ARBA00022692"/>
    </source>
</evidence>
<feature type="transmembrane region" description="Helical" evidence="5">
    <location>
        <begin position="281"/>
        <end position="303"/>
    </location>
</feature>
<evidence type="ECO:0000313" key="7">
    <source>
        <dbReference type="Proteomes" id="UP000680656"/>
    </source>
</evidence>
<dbReference type="Pfam" id="PF00146">
    <property type="entry name" value="NADHdh"/>
    <property type="match status" value="1"/>
</dbReference>